<comment type="subcellular location">
    <subcellularLocation>
        <location evidence="1">Nucleus</location>
    </subcellularLocation>
</comment>
<evidence type="ECO:0000256" key="5">
    <source>
        <dbReference type="ARBA" id="ARBA00023242"/>
    </source>
</evidence>
<evidence type="ECO:0000313" key="8">
    <source>
        <dbReference type="WBParaSite" id="scaffold4270_cov155.g7906"/>
    </source>
</evidence>
<dbReference type="Proteomes" id="UP000887561">
    <property type="component" value="Unplaced"/>
</dbReference>
<sequence length="561" mass="64244">MDDGTEKLKQTSLKRIFSVSAGSASTSQGITSTKQPKIEESFKQWTAGGEMTERVDKAVISLICTAGLPFSFVEEPGFKNLLHILQPQYKIRIFFAYELLPNMYENVVDVIKKDVFSALFVSLCIDSWSSEESTHSLLGVTCHFLKENFEPKHVLLAASPIKGNHTGDRIASLVAKVITKFGIDNKIHMVVRDNESAMQKATRIAGLESQHCSAHKIQLAIGDGLKLLSGFKEVIERVKKSIRRIRKSRCVRDEFAKLQNELGLPQLNLRKGIDVRWNSTFLMLERFTKFRDVIQLMPAHDNKFPVFSEIEWKLMRTLCRILSPAYKATIFVQNRKAGIAGILPLFSLLERKMLSNEWTSEDFPAVREKIASSLKERMRDWDSNKNLILSTVLDPHYKLFYFDEFQHDRFRDYLLMEVENIALKSISEDNQTEIPQVEDLEMHSDDPFEEFLRERSILSPSSQPSPSIADAKAQAVGQVTEYLNTPRFDGCSADFWKNPLNAAKFPLLLPLVRKYHSAPMSSSECERVFSVAKYILDDRRKSLSMENLEKQLFLHENLLIY</sequence>
<dbReference type="GO" id="GO:0005634">
    <property type="term" value="C:nucleus"/>
    <property type="evidence" value="ECO:0007669"/>
    <property type="project" value="UniProtKB-SubCell"/>
</dbReference>
<dbReference type="InterPro" id="IPR052035">
    <property type="entry name" value="ZnF_BED_domain_contain"/>
</dbReference>
<dbReference type="SUPFAM" id="SSF53098">
    <property type="entry name" value="Ribonuclease H-like"/>
    <property type="match status" value="1"/>
</dbReference>
<keyword evidence="3" id="KW-0863">Zinc-finger</keyword>
<dbReference type="WBParaSite" id="scaffold4270_cov155.g7906">
    <property type="protein sequence ID" value="scaffold4270_cov155.g7906"/>
    <property type="gene ID" value="scaffold4270_cov155.g7906"/>
</dbReference>
<dbReference type="GO" id="GO:0008270">
    <property type="term" value="F:zinc ion binding"/>
    <property type="evidence" value="ECO:0007669"/>
    <property type="project" value="UniProtKB-KW"/>
</dbReference>
<evidence type="ECO:0000259" key="6">
    <source>
        <dbReference type="Pfam" id="PF05699"/>
    </source>
</evidence>
<dbReference type="GO" id="GO:0046983">
    <property type="term" value="F:protein dimerization activity"/>
    <property type="evidence" value="ECO:0007669"/>
    <property type="project" value="InterPro"/>
</dbReference>
<accession>A0A915MN83</accession>
<keyword evidence="7" id="KW-1185">Reference proteome</keyword>
<dbReference type="AlphaFoldDB" id="A0A915MN83"/>
<evidence type="ECO:0000256" key="4">
    <source>
        <dbReference type="ARBA" id="ARBA00022833"/>
    </source>
</evidence>
<dbReference type="InterPro" id="IPR012337">
    <property type="entry name" value="RNaseH-like_sf"/>
</dbReference>
<evidence type="ECO:0000256" key="1">
    <source>
        <dbReference type="ARBA" id="ARBA00004123"/>
    </source>
</evidence>
<dbReference type="InterPro" id="IPR008906">
    <property type="entry name" value="HATC_C_dom"/>
</dbReference>
<feature type="domain" description="HAT C-terminal dimerisation" evidence="6">
    <location>
        <begin position="493"/>
        <end position="558"/>
    </location>
</feature>
<dbReference type="Pfam" id="PF05699">
    <property type="entry name" value="Dimer_Tnp_hAT"/>
    <property type="match status" value="1"/>
</dbReference>
<keyword evidence="5" id="KW-0539">Nucleus</keyword>
<organism evidence="7 8">
    <name type="scientific">Meloidogyne javanica</name>
    <name type="common">Root-knot nematode worm</name>
    <dbReference type="NCBI Taxonomy" id="6303"/>
    <lineage>
        <taxon>Eukaryota</taxon>
        <taxon>Metazoa</taxon>
        <taxon>Ecdysozoa</taxon>
        <taxon>Nematoda</taxon>
        <taxon>Chromadorea</taxon>
        <taxon>Rhabditida</taxon>
        <taxon>Tylenchina</taxon>
        <taxon>Tylenchomorpha</taxon>
        <taxon>Tylenchoidea</taxon>
        <taxon>Meloidogynidae</taxon>
        <taxon>Meloidogyninae</taxon>
        <taxon>Meloidogyne</taxon>
        <taxon>Meloidogyne incognita group</taxon>
    </lineage>
</organism>
<proteinExistence type="predicted"/>
<evidence type="ECO:0000256" key="3">
    <source>
        <dbReference type="ARBA" id="ARBA00022771"/>
    </source>
</evidence>
<name>A0A915MN83_MELJA</name>
<protein>
    <submittedName>
        <fullName evidence="8">HAT C-terminal dimerisation domain-containing protein</fullName>
    </submittedName>
</protein>
<evidence type="ECO:0000313" key="7">
    <source>
        <dbReference type="Proteomes" id="UP000887561"/>
    </source>
</evidence>
<evidence type="ECO:0000256" key="2">
    <source>
        <dbReference type="ARBA" id="ARBA00022723"/>
    </source>
</evidence>
<keyword evidence="2" id="KW-0479">Metal-binding</keyword>
<reference evidence="8" key="1">
    <citation type="submission" date="2022-11" db="UniProtKB">
        <authorList>
            <consortium name="WormBaseParasite"/>
        </authorList>
    </citation>
    <scope>IDENTIFICATION</scope>
</reference>
<dbReference type="PANTHER" id="PTHR46481">
    <property type="entry name" value="ZINC FINGER BED DOMAIN-CONTAINING PROTEIN 4"/>
    <property type="match status" value="1"/>
</dbReference>
<keyword evidence="4" id="KW-0862">Zinc</keyword>
<dbReference type="PANTHER" id="PTHR46481:SF10">
    <property type="entry name" value="ZINC FINGER BED DOMAIN-CONTAINING PROTEIN 39"/>
    <property type="match status" value="1"/>
</dbReference>